<organism evidence="4">
    <name type="scientific">Erythrolobus australicus</name>
    <dbReference type="NCBI Taxonomy" id="1077150"/>
    <lineage>
        <taxon>Eukaryota</taxon>
        <taxon>Rhodophyta</taxon>
        <taxon>Bangiophyceae</taxon>
        <taxon>Porphyridiales</taxon>
        <taxon>Porphyridiaceae</taxon>
        <taxon>Erythrolobus</taxon>
    </lineage>
</organism>
<dbReference type="GO" id="GO:0000978">
    <property type="term" value="F:RNA polymerase II cis-regulatory region sequence-specific DNA binding"/>
    <property type="evidence" value="ECO:0007669"/>
    <property type="project" value="TreeGrafter"/>
</dbReference>
<evidence type="ECO:0008006" key="5">
    <source>
        <dbReference type="Google" id="ProtNLM"/>
    </source>
</evidence>
<name>A0A7S1TL51_9RHOD</name>
<dbReference type="Gene3D" id="1.10.10.60">
    <property type="entry name" value="Homeodomain-like"/>
    <property type="match status" value="2"/>
</dbReference>
<dbReference type="AlphaFoldDB" id="A0A7S1TL51"/>
<dbReference type="SMART" id="SM00717">
    <property type="entry name" value="SANT"/>
    <property type="match status" value="2"/>
</dbReference>
<dbReference type="InterPro" id="IPR001005">
    <property type="entry name" value="SANT/Myb"/>
</dbReference>
<proteinExistence type="predicted"/>
<feature type="region of interest" description="Disordered" evidence="1">
    <location>
        <begin position="78"/>
        <end position="112"/>
    </location>
</feature>
<dbReference type="InterPro" id="IPR009057">
    <property type="entry name" value="Homeodomain-like_sf"/>
</dbReference>
<protein>
    <recommendedName>
        <fullName evidence="5">Myb-like domain-containing protein</fullName>
    </recommendedName>
</protein>
<dbReference type="InterPro" id="IPR017930">
    <property type="entry name" value="Myb_dom"/>
</dbReference>
<dbReference type="EMBL" id="HBGI01001673">
    <property type="protein sequence ID" value="CAD9239343.1"/>
    <property type="molecule type" value="Transcribed_RNA"/>
</dbReference>
<evidence type="ECO:0000256" key="1">
    <source>
        <dbReference type="SAM" id="MobiDB-lite"/>
    </source>
</evidence>
<gene>
    <name evidence="4" type="ORF">EAUS1353_LOCUS1081</name>
</gene>
<dbReference type="InterPro" id="IPR050560">
    <property type="entry name" value="MYB_TF"/>
</dbReference>
<dbReference type="GO" id="GO:0005634">
    <property type="term" value="C:nucleus"/>
    <property type="evidence" value="ECO:0007669"/>
    <property type="project" value="TreeGrafter"/>
</dbReference>
<dbReference type="SUPFAM" id="SSF46689">
    <property type="entry name" value="Homeodomain-like"/>
    <property type="match status" value="1"/>
</dbReference>
<dbReference type="PROSITE" id="PS51294">
    <property type="entry name" value="HTH_MYB"/>
    <property type="match status" value="2"/>
</dbReference>
<feature type="domain" description="HTH myb-type" evidence="3">
    <location>
        <begin position="102"/>
        <end position="154"/>
    </location>
</feature>
<feature type="domain" description="Myb-like" evidence="2">
    <location>
        <begin position="102"/>
        <end position="154"/>
    </location>
</feature>
<dbReference type="GO" id="GO:0000981">
    <property type="term" value="F:DNA-binding transcription factor activity, RNA polymerase II-specific"/>
    <property type="evidence" value="ECO:0007669"/>
    <property type="project" value="TreeGrafter"/>
</dbReference>
<evidence type="ECO:0000313" key="4">
    <source>
        <dbReference type="EMBL" id="CAD9239343.1"/>
    </source>
</evidence>
<dbReference type="PROSITE" id="PS50090">
    <property type="entry name" value="MYB_LIKE"/>
    <property type="match status" value="2"/>
</dbReference>
<reference evidence="4" key="1">
    <citation type="submission" date="2021-01" db="EMBL/GenBank/DDBJ databases">
        <authorList>
            <person name="Corre E."/>
            <person name="Pelletier E."/>
            <person name="Niang G."/>
            <person name="Scheremetjew M."/>
            <person name="Finn R."/>
            <person name="Kale V."/>
            <person name="Holt S."/>
            <person name="Cochrane G."/>
            <person name="Meng A."/>
            <person name="Brown T."/>
            <person name="Cohen L."/>
        </authorList>
    </citation>
    <scope>NUCLEOTIDE SEQUENCE</scope>
    <source>
        <strain evidence="4">CCMP3124</strain>
    </source>
</reference>
<feature type="region of interest" description="Disordered" evidence="1">
    <location>
        <begin position="1"/>
        <end position="45"/>
    </location>
</feature>
<evidence type="ECO:0000259" key="2">
    <source>
        <dbReference type="PROSITE" id="PS50090"/>
    </source>
</evidence>
<feature type="domain" description="HTH myb-type" evidence="3">
    <location>
        <begin position="155"/>
        <end position="210"/>
    </location>
</feature>
<evidence type="ECO:0000259" key="3">
    <source>
        <dbReference type="PROSITE" id="PS51294"/>
    </source>
</evidence>
<accession>A0A7S1TL51</accession>
<feature type="domain" description="Myb-like" evidence="2">
    <location>
        <begin position="155"/>
        <end position="206"/>
    </location>
</feature>
<dbReference type="CDD" id="cd00167">
    <property type="entry name" value="SANT"/>
    <property type="match status" value="2"/>
</dbReference>
<dbReference type="Pfam" id="PF00249">
    <property type="entry name" value="Myb_DNA-binding"/>
    <property type="match status" value="2"/>
</dbReference>
<dbReference type="PANTHER" id="PTHR45614">
    <property type="entry name" value="MYB PROTEIN-RELATED"/>
    <property type="match status" value="1"/>
</dbReference>
<sequence length="215" mass="24582">MKAALGRAGAVKARKWGRISRPNTKERETRRKTGTSVRESGKDVVRERAERVMETQRVMSALERVAIKNLVVPAMENAESAATTEPLSRGERSTRGSVMPSRPKRPEDRFTREEDEKIRAWVARHGPRDWVALARELECRRTAGQLRARYTDVLIETRTTSSWSPAEDAALLTVHRRLGNHWAAIARELNCGRVPNDIKNRYRLLLRRAARRASH</sequence>